<keyword evidence="3" id="KW-1185">Reference proteome</keyword>
<dbReference type="EMBL" id="SRLO01000168">
    <property type="protein sequence ID" value="TNN70071.1"/>
    <property type="molecule type" value="Genomic_DNA"/>
</dbReference>
<accession>A0A4Z2HWX0</accession>
<feature type="region of interest" description="Disordered" evidence="1">
    <location>
        <begin position="320"/>
        <end position="352"/>
    </location>
</feature>
<organism evidence="2 3">
    <name type="scientific">Liparis tanakae</name>
    <name type="common">Tanaka's snailfish</name>
    <dbReference type="NCBI Taxonomy" id="230148"/>
    <lineage>
        <taxon>Eukaryota</taxon>
        <taxon>Metazoa</taxon>
        <taxon>Chordata</taxon>
        <taxon>Craniata</taxon>
        <taxon>Vertebrata</taxon>
        <taxon>Euteleostomi</taxon>
        <taxon>Actinopterygii</taxon>
        <taxon>Neopterygii</taxon>
        <taxon>Teleostei</taxon>
        <taxon>Neoteleostei</taxon>
        <taxon>Acanthomorphata</taxon>
        <taxon>Eupercaria</taxon>
        <taxon>Perciformes</taxon>
        <taxon>Cottioidei</taxon>
        <taxon>Cottales</taxon>
        <taxon>Liparidae</taxon>
        <taxon>Liparis</taxon>
    </lineage>
</organism>
<evidence type="ECO:0000313" key="3">
    <source>
        <dbReference type="Proteomes" id="UP000314294"/>
    </source>
</evidence>
<evidence type="ECO:0000313" key="2">
    <source>
        <dbReference type="EMBL" id="TNN70071.1"/>
    </source>
</evidence>
<dbReference type="Proteomes" id="UP000314294">
    <property type="component" value="Unassembled WGS sequence"/>
</dbReference>
<gene>
    <name evidence="2" type="ORF">EYF80_019747</name>
</gene>
<evidence type="ECO:0000256" key="1">
    <source>
        <dbReference type="SAM" id="MobiDB-lite"/>
    </source>
</evidence>
<name>A0A4Z2HWX0_9TELE</name>
<dbReference type="OrthoDB" id="9050343at2759"/>
<feature type="compositionally biased region" description="Basic and acidic residues" evidence="1">
    <location>
        <begin position="259"/>
        <end position="269"/>
    </location>
</feature>
<feature type="region of interest" description="Disordered" evidence="1">
    <location>
        <begin position="111"/>
        <end position="177"/>
    </location>
</feature>
<proteinExistence type="predicted"/>
<feature type="region of interest" description="Disordered" evidence="1">
    <location>
        <begin position="190"/>
        <end position="229"/>
    </location>
</feature>
<protein>
    <submittedName>
        <fullName evidence="2">Uncharacterized protein</fullName>
    </submittedName>
</protein>
<comment type="caution">
    <text evidence="2">The sequence shown here is derived from an EMBL/GenBank/DDBJ whole genome shotgun (WGS) entry which is preliminary data.</text>
</comment>
<sequence>MHHDISLPGVSAADLGGPQLANLGQAFQDQKSVKSRAFGPSYGDRPLGAEMPNMWRGDVPTHPHLHKEAGFRPVLPHEREMKSLDRFKSSSLGPLTPLDKHSKGLSLALLPAPRGDGYGPTVLERLSEPGVRQQLPLVRDHGRRPDPSQVQSARDYDSSIPQNQRGPNCGPTRDLSGVLGIDRQEHLGSEAQRNQGLVPQPHVGKDGKHLGISTPRGERTYQRPLSQAQDGRGHLYSLLHGQGSRHYASPGAEGQGGKDLGHVAKDKSGPRIHGTVSVDPSHASLNLQGGSYGPVIAGGTPSLGIASVEKHGAKSFTADGQKVKHLGQPERDATESKAGRNDPATSYIGGPGNYLGANLGAGGYGPGNVGR</sequence>
<feature type="region of interest" description="Disordered" evidence="1">
    <location>
        <begin position="242"/>
        <end position="280"/>
    </location>
</feature>
<dbReference type="AlphaFoldDB" id="A0A4Z2HWX0"/>
<reference evidence="2 3" key="1">
    <citation type="submission" date="2019-03" db="EMBL/GenBank/DDBJ databases">
        <title>First draft genome of Liparis tanakae, snailfish: a comprehensive survey of snailfish specific genes.</title>
        <authorList>
            <person name="Kim W."/>
            <person name="Song I."/>
            <person name="Jeong J.-H."/>
            <person name="Kim D."/>
            <person name="Kim S."/>
            <person name="Ryu S."/>
            <person name="Song J.Y."/>
            <person name="Lee S.K."/>
        </authorList>
    </citation>
    <scope>NUCLEOTIDE SEQUENCE [LARGE SCALE GENOMIC DNA]</scope>
    <source>
        <tissue evidence="2">Muscle</tissue>
    </source>
</reference>
<feature type="compositionally biased region" description="Basic and acidic residues" evidence="1">
    <location>
        <begin position="327"/>
        <end position="340"/>
    </location>
</feature>